<gene>
    <name evidence="1" type="ORF">F8388_023491</name>
</gene>
<evidence type="ECO:0000313" key="1">
    <source>
        <dbReference type="EMBL" id="KAF4383799.1"/>
    </source>
</evidence>
<reference evidence="1 2" key="1">
    <citation type="journal article" date="2020" name="bioRxiv">
        <title>Sequence and annotation of 42 cannabis genomes reveals extensive copy number variation in cannabinoid synthesis and pathogen resistance genes.</title>
        <authorList>
            <person name="Mckernan K.J."/>
            <person name="Helbert Y."/>
            <person name="Kane L.T."/>
            <person name="Ebling H."/>
            <person name="Zhang L."/>
            <person name="Liu B."/>
            <person name="Eaton Z."/>
            <person name="Mclaughlin S."/>
            <person name="Kingan S."/>
            <person name="Baybayan P."/>
            <person name="Concepcion G."/>
            <person name="Jordan M."/>
            <person name="Riva A."/>
            <person name="Barbazuk W."/>
            <person name="Harkins T."/>
        </authorList>
    </citation>
    <scope>NUCLEOTIDE SEQUENCE [LARGE SCALE GENOMIC DNA]</scope>
    <source>
        <strain evidence="2">cv. Jamaican Lion 4</strain>
        <tissue evidence="1">Leaf</tissue>
    </source>
</reference>
<accession>A0A7J6GNX0</accession>
<comment type="caution">
    <text evidence="1">The sequence shown here is derived from an EMBL/GenBank/DDBJ whole genome shotgun (WGS) entry which is preliminary data.</text>
</comment>
<evidence type="ECO:0008006" key="3">
    <source>
        <dbReference type="Google" id="ProtNLM"/>
    </source>
</evidence>
<evidence type="ECO:0000313" key="2">
    <source>
        <dbReference type="Proteomes" id="UP000525078"/>
    </source>
</evidence>
<proteinExistence type="predicted"/>
<organism evidence="1 2">
    <name type="scientific">Cannabis sativa</name>
    <name type="common">Hemp</name>
    <name type="synonym">Marijuana</name>
    <dbReference type="NCBI Taxonomy" id="3483"/>
    <lineage>
        <taxon>Eukaryota</taxon>
        <taxon>Viridiplantae</taxon>
        <taxon>Streptophyta</taxon>
        <taxon>Embryophyta</taxon>
        <taxon>Tracheophyta</taxon>
        <taxon>Spermatophyta</taxon>
        <taxon>Magnoliopsida</taxon>
        <taxon>eudicotyledons</taxon>
        <taxon>Gunneridae</taxon>
        <taxon>Pentapetalae</taxon>
        <taxon>rosids</taxon>
        <taxon>fabids</taxon>
        <taxon>Rosales</taxon>
        <taxon>Cannabaceae</taxon>
        <taxon>Cannabis</taxon>
    </lineage>
</organism>
<sequence>MWVQIHGLQTGFKSSSVVERLGGFVGMFIKSNPKNFQHVWREYIRVRVSIDITVPLKRMKKLRRSVDDPGIFMRAQPRRRYNLVGSQWLRDGEESDVAFTGGSNSSTGAVGGAPTYKEQTLRIDGKVDFELNNDNLNMLDELEDGVDSLIVLDTKRRRMVEANVGRTQLDGSNVGRAQVDRFNVVAIDSEMEIESIYDISFTVLSGH</sequence>
<dbReference type="EMBL" id="JAATIP010000051">
    <property type="protein sequence ID" value="KAF4383799.1"/>
    <property type="molecule type" value="Genomic_DNA"/>
</dbReference>
<dbReference type="AlphaFoldDB" id="A0A7J6GNX0"/>
<dbReference type="Proteomes" id="UP000525078">
    <property type="component" value="Unassembled WGS sequence"/>
</dbReference>
<protein>
    <recommendedName>
        <fullName evidence="3">DUF4283 domain-containing protein</fullName>
    </recommendedName>
</protein>
<name>A0A7J6GNX0_CANSA</name>